<evidence type="ECO:0000256" key="2">
    <source>
        <dbReference type="ARBA" id="ARBA00023125"/>
    </source>
</evidence>
<gene>
    <name evidence="5" type="ORF">IPV69_22510</name>
</gene>
<keyword evidence="2" id="KW-0238">DNA-binding</keyword>
<dbReference type="InterPro" id="IPR054031">
    <property type="entry name" value="XylR_PBP1"/>
</dbReference>
<dbReference type="PROSITE" id="PS01124">
    <property type="entry name" value="HTH_ARAC_FAMILY_2"/>
    <property type="match status" value="1"/>
</dbReference>
<dbReference type="Pfam" id="PF12833">
    <property type="entry name" value="HTH_18"/>
    <property type="match status" value="1"/>
</dbReference>
<dbReference type="Gene3D" id="1.10.10.60">
    <property type="entry name" value="Homeodomain-like"/>
    <property type="match status" value="1"/>
</dbReference>
<proteinExistence type="predicted"/>
<dbReference type="PANTHER" id="PTHR46796">
    <property type="entry name" value="HTH-TYPE TRANSCRIPTIONAL ACTIVATOR RHAS-RELATED"/>
    <property type="match status" value="1"/>
</dbReference>
<sequence>MKPRRVALLVETSSSWGVQIIAGVRDYVREHERWVLYVDHRGSYERQNVPTWCEGDGIIARVMAPALVQHVRLNKIPCVNVSQVRVPDAVLQHVTGDEPAIGALAAETLLRTGAEYYVYYGPPKRDYYTDRLGAAYVRRVEQEGFDVTVIQPDRLLRTDTNPHYNQLELADWLTALPRPVGILTWNAIGAFRLLETAAWAGVRVPEDGVSLLSGDLDELLTRISQPRMAAIDHNPWQVGYEAARHLDRLMRGGAIGPEVLVPMTGLVAGETLPNATHADPLIRKALQHMASRLAVPLSVPALATATGVSRRTLELRFRQVMGSSPALEVRRLRVEQACRMLKAGDQPISEIAAACGFTAVELLQRAMQKQVGMTPTEFRASQGRKGSKSL</sequence>
<dbReference type="RefSeq" id="WP_206291980.1">
    <property type="nucleotide sequence ID" value="NZ_CP063458.1"/>
</dbReference>
<dbReference type="SUPFAM" id="SSF53822">
    <property type="entry name" value="Periplasmic binding protein-like I"/>
    <property type="match status" value="1"/>
</dbReference>
<dbReference type="Proteomes" id="UP000593765">
    <property type="component" value="Chromosome"/>
</dbReference>
<name>A0A7M2WU43_9BACT</name>
<dbReference type="Pfam" id="PF13377">
    <property type="entry name" value="Peripla_BP_3"/>
    <property type="match status" value="1"/>
</dbReference>
<dbReference type="EMBL" id="CP063458">
    <property type="protein sequence ID" value="QOV88969.1"/>
    <property type="molecule type" value="Genomic_DNA"/>
</dbReference>
<keyword evidence="6" id="KW-1185">Reference proteome</keyword>
<dbReference type="InterPro" id="IPR046335">
    <property type="entry name" value="LacI/GalR-like_sensor"/>
</dbReference>
<evidence type="ECO:0000256" key="1">
    <source>
        <dbReference type="ARBA" id="ARBA00023015"/>
    </source>
</evidence>
<dbReference type="InterPro" id="IPR009057">
    <property type="entry name" value="Homeodomain-like_sf"/>
</dbReference>
<dbReference type="SMART" id="SM00342">
    <property type="entry name" value="HTH_ARAC"/>
    <property type="match status" value="1"/>
</dbReference>
<reference evidence="5 6" key="1">
    <citation type="submission" date="2020-10" db="EMBL/GenBank/DDBJ databases">
        <title>Wide distribution of Phycisphaera-like planctomycetes from WD2101 soil group in peatlands and genome analysis of the first cultivated representative.</title>
        <authorList>
            <person name="Dedysh S.N."/>
            <person name="Beletsky A.V."/>
            <person name="Ivanova A."/>
            <person name="Kulichevskaya I.S."/>
            <person name="Suzina N.E."/>
            <person name="Philippov D.A."/>
            <person name="Rakitin A.L."/>
            <person name="Mardanov A.V."/>
            <person name="Ravin N.V."/>
        </authorList>
    </citation>
    <scope>NUCLEOTIDE SEQUENCE [LARGE SCALE GENOMIC DNA]</scope>
    <source>
        <strain evidence="5 6">M1803</strain>
    </source>
</reference>
<evidence type="ECO:0000259" key="4">
    <source>
        <dbReference type="PROSITE" id="PS01124"/>
    </source>
</evidence>
<accession>A0A7M2WU43</accession>
<dbReference type="InterPro" id="IPR050204">
    <property type="entry name" value="AraC_XylS_family_regulators"/>
</dbReference>
<dbReference type="KEGG" id="hbs:IPV69_22510"/>
<protein>
    <submittedName>
        <fullName evidence="5">Helix-turn-helix domain-containing protein</fullName>
    </submittedName>
</protein>
<dbReference type="InterPro" id="IPR018060">
    <property type="entry name" value="HTH_AraC"/>
</dbReference>
<dbReference type="SUPFAM" id="SSF46689">
    <property type="entry name" value="Homeodomain-like"/>
    <property type="match status" value="1"/>
</dbReference>
<evidence type="ECO:0000256" key="3">
    <source>
        <dbReference type="ARBA" id="ARBA00023163"/>
    </source>
</evidence>
<evidence type="ECO:0000313" key="6">
    <source>
        <dbReference type="Proteomes" id="UP000593765"/>
    </source>
</evidence>
<organism evidence="5 6">
    <name type="scientific">Humisphaera borealis</name>
    <dbReference type="NCBI Taxonomy" id="2807512"/>
    <lineage>
        <taxon>Bacteria</taxon>
        <taxon>Pseudomonadati</taxon>
        <taxon>Planctomycetota</taxon>
        <taxon>Phycisphaerae</taxon>
        <taxon>Tepidisphaerales</taxon>
        <taxon>Tepidisphaeraceae</taxon>
        <taxon>Humisphaera</taxon>
    </lineage>
</organism>
<feature type="domain" description="HTH araC/xylS-type" evidence="4">
    <location>
        <begin position="283"/>
        <end position="381"/>
    </location>
</feature>
<dbReference type="GO" id="GO:0043565">
    <property type="term" value="F:sequence-specific DNA binding"/>
    <property type="evidence" value="ECO:0007669"/>
    <property type="project" value="InterPro"/>
</dbReference>
<dbReference type="Gene3D" id="3.40.50.2300">
    <property type="match status" value="2"/>
</dbReference>
<dbReference type="GO" id="GO:0003700">
    <property type="term" value="F:DNA-binding transcription factor activity"/>
    <property type="evidence" value="ECO:0007669"/>
    <property type="project" value="InterPro"/>
</dbReference>
<dbReference type="Pfam" id="PF22177">
    <property type="entry name" value="PBP1_XylR"/>
    <property type="match status" value="1"/>
</dbReference>
<keyword evidence="1" id="KW-0805">Transcription regulation</keyword>
<keyword evidence="3" id="KW-0804">Transcription</keyword>
<dbReference type="AlphaFoldDB" id="A0A7M2WU43"/>
<dbReference type="InterPro" id="IPR028082">
    <property type="entry name" value="Peripla_BP_I"/>
</dbReference>
<evidence type="ECO:0000313" key="5">
    <source>
        <dbReference type="EMBL" id="QOV88969.1"/>
    </source>
</evidence>